<dbReference type="AlphaFoldDB" id="A0A4R6T494"/>
<dbReference type="InterPro" id="IPR029045">
    <property type="entry name" value="ClpP/crotonase-like_dom_sf"/>
</dbReference>
<dbReference type="Proteomes" id="UP000294535">
    <property type="component" value="Unassembled WGS sequence"/>
</dbReference>
<evidence type="ECO:0000256" key="2">
    <source>
        <dbReference type="ARBA" id="ARBA00023239"/>
    </source>
</evidence>
<dbReference type="GO" id="GO:0016829">
    <property type="term" value="F:lyase activity"/>
    <property type="evidence" value="ECO:0007669"/>
    <property type="project" value="UniProtKB-KW"/>
</dbReference>
<dbReference type="EMBL" id="SNYF01000007">
    <property type="protein sequence ID" value="TDQ16507.1"/>
    <property type="molecule type" value="Genomic_DNA"/>
</dbReference>
<dbReference type="PANTHER" id="PTHR11941">
    <property type="entry name" value="ENOYL-COA HYDRATASE-RELATED"/>
    <property type="match status" value="1"/>
</dbReference>
<dbReference type="FunFam" id="3.90.226.10:FF:000009">
    <property type="entry name" value="Carnitinyl-CoA dehydratase"/>
    <property type="match status" value="1"/>
</dbReference>
<keyword evidence="2" id="KW-0456">Lyase</keyword>
<dbReference type="SUPFAM" id="SSF52096">
    <property type="entry name" value="ClpP/crotonase"/>
    <property type="match status" value="1"/>
</dbReference>
<sequence>MDNSKASSLALHALTVYLLFTSLVFMADFANILTEEKNGLLYLTINREDKLNALNFDTLEELKSIFEEVVDNKAIKAVIITGAGEKAFVAGADISEIANLNEVNARKFAENGQEIFAMIENCHKPVIAVTNGFTLGGGCELAMACHMRIASANAKFGQPEVNLGIIPGYGGTQRLTILAGKGKAFELMMTGDMIGAEEAKNLGLVNHLLPTKAEAIAKAEEIIGKIMSKAPLAIGMIVDCVNAVYLSEENGYQTEANSFARCVKSGDYKEGTSAFLEKRKPVFKGE</sequence>
<keyword evidence="4" id="KW-1185">Reference proteome</keyword>
<dbReference type="PANTHER" id="PTHR11941:SF54">
    <property type="entry name" value="ENOYL-COA HYDRATASE, MITOCHONDRIAL"/>
    <property type="match status" value="1"/>
</dbReference>
<evidence type="ECO:0000313" key="3">
    <source>
        <dbReference type="EMBL" id="TDQ16507.1"/>
    </source>
</evidence>
<dbReference type="CDD" id="cd06558">
    <property type="entry name" value="crotonase-like"/>
    <property type="match status" value="1"/>
</dbReference>
<comment type="caution">
    <text evidence="3">The sequence shown here is derived from an EMBL/GenBank/DDBJ whole genome shotgun (WGS) entry which is preliminary data.</text>
</comment>
<accession>A0A4R6T494</accession>
<dbReference type="Gene3D" id="1.10.12.10">
    <property type="entry name" value="Lyase 2-enoyl-coa Hydratase, Chain A, domain 2"/>
    <property type="match status" value="1"/>
</dbReference>
<gene>
    <name evidence="3" type="ORF">DFQ04_2625</name>
</gene>
<name>A0A4R6T494_9BACT</name>
<comment type="similarity">
    <text evidence="1">Belongs to the enoyl-CoA hydratase/isomerase family.</text>
</comment>
<dbReference type="Gene3D" id="3.90.226.10">
    <property type="entry name" value="2-enoyl-CoA Hydratase, Chain A, domain 1"/>
    <property type="match status" value="1"/>
</dbReference>
<proteinExistence type="inferred from homology"/>
<dbReference type="GO" id="GO:0006635">
    <property type="term" value="P:fatty acid beta-oxidation"/>
    <property type="evidence" value="ECO:0007669"/>
    <property type="project" value="TreeGrafter"/>
</dbReference>
<organism evidence="3 4">
    <name type="scientific">Algoriphagus boseongensis</name>
    <dbReference type="NCBI Taxonomy" id="1442587"/>
    <lineage>
        <taxon>Bacteria</taxon>
        <taxon>Pseudomonadati</taxon>
        <taxon>Bacteroidota</taxon>
        <taxon>Cytophagia</taxon>
        <taxon>Cytophagales</taxon>
        <taxon>Cyclobacteriaceae</taxon>
        <taxon>Algoriphagus</taxon>
    </lineage>
</organism>
<reference evidence="3 4" key="1">
    <citation type="submission" date="2019-03" db="EMBL/GenBank/DDBJ databases">
        <title>Genomic Encyclopedia of Type Strains, Phase III (KMG-III): the genomes of soil and plant-associated and newly described type strains.</title>
        <authorList>
            <person name="Whitman W."/>
        </authorList>
    </citation>
    <scope>NUCLEOTIDE SEQUENCE [LARGE SCALE GENOMIC DNA]</scope>
    <source>
        <strain evidence="3 4">CECT 8446</strain>
    </source>
</reference>
<evidence type="ECO:0000256" key="1">
    <source>
        <dbReference type="ARBA" id="ARBA00005254"/>
    </source>
</evidence>
<dbReference type="InterPro" id="IPR014748">
    <property type="entry name" value="Enoyl-CoA_hydra_C"/>
</dbReference>
<evidence type="ECO:0000313" key="4">
    <source>
        <dbReference type="Proteomes" id="UP000294535"/>
    </source>
</evidence>
<protein>
    <submittedName>
        <fullName evidence="3">Enoyl-CoA hydratase</fullName>
    </submittedName>
</protein>
<dbReference type="InterPro" id="IPR001753">
    <property type="entry name" value="Enoyl-CoA_hydra/iso"/>
</dbReference>
<dbReference type="Pfam" id="PF00378">
    <property type="entry name" value="ECH_1"/>
    <property type="match status" value="1"/>
</dbReference>